<reference evidence="1" key="1">
    <citation type="journal article" date="2001" name="FEMS Microbiol. Lett.">
        <title>Identification of a new pathogenicity island inserted in the pheV tRNA gene of the bovine Shiga toxin-producing E. coli strain RW1374 (O103:H2) harboring a locus of enterocyte effacement that is flanked by intact insertion elements.</title>
        <authorList>
            <person name="Jores J."/>
            <person name="Rumer L."/>
            <person name="Kiessling S."/>
            <person name="Kaper J.B."/>
            <person name="Wieler L.H."/>
        </authorList>
    </citation>
    <scope>NUCLEOTIDE SEQUENCE</scope>
    <source>
        <strain evidence="1">RW1374</strain>
    </source>
</reference>
<name>Q5K5R1_ECOLX</name>
<dbReference type="GO" id="GO:0051213">
    <property type="term" value="F:dioxygenase activity"/>
    <property type="evidence" value="ECO:0007669"/>
    <property type="project" value="UniProtKB-KW"/>
</dbReference>
<keyword evidence="1" id="KW-0413">Isomerase</keyword>
<dbReference type="EMBL" id="AJ303141">
    <property type="protein sequence ID" value="CAI43855.1"/>
    <property type="molecule type" value="Genomic_DNA"/>
</dbReference>
<evidence type="ECO:0000313" key="1">
    <source>
        <dbReference type="EMBL" id="CAI43855.1"/>
    </source>
</evidence>
<protein>
    <submittedName>
        <fullName evidence="1">Uncharacterized protein</fullName>
    </submittedName>
</protein>
<proteinExistence type="predicted"/>
<reference evidence="1" key="3">
    <citation type="journal article" date="2005" name="Int. J. Med. Microbiol.">
        <title>Description of a 111-kb pathogenicity island (PAI) encoding various virulence features in the enterohemorrhagic E. coli (EHEC) strain RW1374 (O103:H2) and detection of a similar PAI in other EHEC strains of serotype 0103:H2.</title>
        <authorList>
            <person name="Jores J."/>
            <person name="Wagner S.K."/>
            <person name="Rumer L."/>
            <person name="Eichberg J."/>
            <person name="Laturnus C."/>
            <person name="Kirsch P."/>
            <person name="Schierack P."/>
            <person name="Tschaepe H."/>
            <person name="Wieler L.H."/>
        </authorList>
    </citation>
    <scope>NUCLEOTIDE SEQUENCE</scope>
    <source>
        <strain evidence="1">RW1374</strain>
    </source>
</reference>
<sequence>MLICQIQHQIAVNLWIKNYRLWLTKHPPLALSPSFIIYYNIYFNKNRYYQSHLSQCNLISVFIF</sequence>
<keyword evidence="1" id="KW-0560">Oxidoreductase</keyword>
<dbReference type="GO" id="GO:0016853">
    <property type="term" value="F:isomerase activity"/>
    <property type="evidence" value="ECO:0007669"/>
    <property type="project" value="UniProtKB-KW"/>
</dbReference>
<organism evidence="1">
    <name type="scientific">Escherichia coli</name>
    <dbReference type="NCBI Taxonomy" id="562"/>
    <lineage>
        <taxon>Bacteria</taxon>
        <taxon>Pseudomonadati</taxon>
        <taxon>Pseudomonadota</taxon>
        <taxon>Gammaproteobacteria</taxon>
        <taxon>Enterobacterales</taxon>
        <taxon>Enterobacteriaceae</taxon>
        <taxon>Escherichia</taxon>
    </lineage>
</organism>
<dbReference type="AlphaFoldDB" id="Q5K5R1"/>
<keyword evidence="1" id="KW-0223">Dioxygenase</keyword>
<reference evidence="1" key="2">
    <citation type="journal article" date="2003" name="Int. J. Med. Microbiol.">
        <title>Dissemination of pheU- and pheV-located genomic islands among enteropathogenic (EPEC) and enterohemorrhagic (EHEC) E. coli and their possible role in the horizontal transfer of the locus of enterocyte effacement (LEE).</title>
        <authorList>
            <person name="Rumer L."/>
            <person name="Jores J."/>
            <person name="Kirsch P."/>
            <person name="Cavignac Y."/>
            <person name="Zehmke K."/>
            <person name="Wieler L.H."/>
        </authorList>
    </citation>
    <scope>NUCLEOTIDE SEQUENCE</scope>
    <source>
        <strain evidence="1">RW1374</strain>
    </source>
</reference>
<accession>Q5K5R1</accession>